<dbReference type="SFLD" id="SFLDS00003">
    <property type="entry name" value="Haloacid_Dehalogenase"/>
    <property type="match status" value="1"/>
</dbReference>
<dbReference type="NCBIfam" id="NF011564">
    <property type="entry name" value="PRK14988.1"/>
    <property type="match status" value="1"/>
</dbReference>
<dbReference type="SFLD" id="SFLDG01129">
    <property type="entry name" value="C1.5:_HAD__Beta-PGM__Phosphata"/>
    <property type="match status" value="1"/>
</dbReference>
<dbReference type="RefSeq" id="WP_142942636.1">
    <property type="nucleotide sequence ID" value="NZ_VIKR01000003.1"/>
</dbReference>
<dbReference type="PANTHER" id="PTHR43434">
    <property type="entry name" value="PHOSPHOGLYCOLATE PHOSPHATASE"/>
    <property type="match status" value="1"/>
</dbReference>
<gene>
    <name evidence="1" type="ORF">FLL45_13785</name>
</gene>
<evidence type="ECO:0000313" key="2">
    <source>
        <dbReference type="Proteomes" id="UP000317839"/>
    </source>
</evidence>
<dbReference type="OrthoDB" id="9773910at2"/>
<accession>A0A545T9P3</accession>
<dbReference type="AlphaFoldDB" id="A0A545T9P3"/>
<dbReference type="Proteomes" id="UP000317839">
    <property type="component" value="Unassembled WGS sequence"/>
</dbReference>
<keyword evidence="2" id="KW-1185">Reference proteome</keyword>
<organism evidence="1 2">
    <name type="scientific">Aliikangiella marina</name>
    <dbReference type="NCBI Taxonomy" id="1712262"/>
    <lineage>
        <taxon>Bacteria</taxon>
        <taxon>Pseudomonadati</taxon>
        <taxon>Pseudomonadota</taxon>
        <taxon>Gammaproteobacteria</taxon>
        <taxon>Oceanospirillales</taxon>
        <taxon>Pleioneaceae</taxon>
        <taxon>Aliikangiella</taxon>
    </lineage>
</organism>
<keyword evidence="1" id="KW-0378">Hydrolase</keyword>
<dbReference type="SUPFAM" id="SSF56784">
    <property type="entry name" value="HAD-like"/>
    <property type="match status" value="1"/>
</dbReference>
<dbReference type="EMBL" id="VIKR01000003">
    <property type="protein sequence ID" value="TQV73929.1"/>
    <property type="molecule type" value="Genomic_DNA"/>
</dbReference>
<dbReference type="InterPro" id="IPR036412">
    <property type="entry name" value="HAD-like_sf"/>
</dbReference>
<dbReference type="EC" id="3.1.3.5" evidence="1"/>
<proteinExistence type="predicted"/>
<comment type="caution">
    <text evidence="1">The sequence shown here is derived from an EMBL/GenBank/DDBJ whole genome shotgun (WGS) entry which is preliminary data.</text>
</comment>
<evidence type="ECO:0000313" key="1">
    <source>
        <dbReference type="EMBL" id="TQV73929.1"/>
    </source>
</evidence>
<dbReference type="InterPro" id="IPR050155">
    <property type="entry name" value="HAD-like_hydrolase_sf"/>
</dbReference>
<reference evidence="1 2" key="1">
    <citation type="submission" date="2019-06" db="EMBL/GenBank/DDBJ databases">
        <title>Draft genome of Aliikangiella marina GYP-15.</title>
        <authorList>
            <person name="Wang G."/>
        </authorList>
    </citation>
    <scope>NUCLEOTIDE SEQUENCE [LARGE SCALE GENOMIC DNA]</scope>
    <source>
        <strain evidence="1 2">GYP-15</strain>
    </source>
</reference>
<dbReference type="InterPro" id="IPR023214">
    <property type="entry name" value="HAD_sf"/>
</dbReference>
<dbReference type="CDD" id="cd01427">
    <property type="entry name" value="HAD_like"/>
    <property type="match status" value="1"/>
</dbReference>
<dbReference type="PANTHER" id="PTHR43434:SF3">
    <property type="entry name" value="GMP_IMP NUCLEOTIDASE YRFG"/>
    <property type="match status" value="1"/>
</dbReference>
<dbReference type="InterPro" id="IPR006439">
    <property type="entry name" value="HAD-SF_hydro_IA"/>
</dbReference>
<dbReference type="GO" id="GO:0006281">
    <property type="term" value="P:DNA repair"/>
    <property type="evidence" value="ECO:0007669"/>
    <property type="project" value="TreeGrafter"/>
</dbReference>
<dbReference type="GO" id="GO:0008253">
    <property type="term" value="F:5'-nucleotidase activity"/>
    <property type="evidence" value="ECO:0007669"/>
    <property type="project" value="UniProtKB-EC"/>
</dbReference>
<dbReference type="NCBIfam" id="TIGR01509">
    <property type="entry name" value="HAD-SF-IA-v3"/>
    <property type="match status" value="1"/>
</dbReference>
<dbReference type="GO" id="GO:0008967">
    <property type="term" value="F:phosphoglycolate phosphatase activity"/>
    <property type="evidence" value="ECO:0007669"/>
    <property type="project" value="TreeGrafter"/>
</dbReference>
<dbReference type="Gene3D" id="3.40.50.1000">
    <property type="entry name" value="HAD superfamily/HAD-like"/>
    <property type="match status" value="1"/>
</dbReference>
<sequence length="221" mass="25876">MEPKLDWEKIDTVLLDMDGTILDLKFDNDFWLDFLPRVYAEKNNISLAESKAFLRESYGSIEGKLQWYCLDFWSERLDIDIPALKMSLKHKVAFRDGAVEFLAFLRRQNKKVFLVTNAHRKTLEIKLLNANFHEYFLHLTSSHDFGYPKEEQAYWCALNEKYPFDKSRTLFVDDSVRILESAKEYGIKYILGITSPDSSKGAQDCSPFESITDYKKFIAHV</sequence>
<dbReference type="GO" id="GO:0005829">
    <property type="term" value="C:cytosol"/>
    <property type="evidence" value="ECO:0007669"/>
    <property type="project" value="TreeGrafter"/>
</dbReference>
<name>A0A545T9P3_9GAMM</name>
<protein>
    <submittedName>
        <fullName evidence="1">GMP/IMP nucleotidase</fullName>
        <ecNumber evidence="1">3.1.3.5</ecNumber>
    </submittedName>
</protein>
<dbReference type="Pfam" id="PF00702">
    <property type="entry name" value="Hydrolase"/>
    <property type="match status" value="1"/>
</dbReference>